<evidence type="ECO:0000256" key="4">
    <source>
        <dbReference type="ARBA" id="ARBA00022692"/>
    </source>
</evidence>
<dbReference type="RefSeq" id="WP_132558934.1">
    <property type="nucleotide sequence ID" value="NZ_SMBH01000001.1"/>
</dbReference>
<dbReference type="InterPro" id="IPR020846">
    <property type="entry name" value="MFS_dom"/>
</dbReference>
<dbReference type="Pfam" id="PF00083">
    <property type="entry name" value="Sugar_tr"/>
    <property type="match status" value="1"/>
</dbReference>
<dbReference type="EMBL" id="SMBH01000001">
    <property type="protein sequence ID" value="TCU20604.1"/>
    <property type="molecule type" value="Genomic_DNA"/>
</dbReference>
<keyword evidence="5 7" id="KW-1133">Transmembrane helix</keyword>
<dbReference type="PROSITE" id="PS50850">
    <property type="entry name" value="MFS"/>
    <property type="match status" value="1"/>
</dbReference>
<feature type="transmembrane region" description="Helical" evidence="7">
    <location>
        <begin position="93"/>
        <end position="116"/>
    </location>
</feature>
<dbReference type="PANTHER" id="PTHR43045:SF7">
    <property type="entry name" value="MAJOR FACILITATOR SUPERFAMILY TRANSPORTER"/>
    <property type="match status" value="1"/>
</dbReference>
<keyword evidence="4 7" id="KW-0812">Transmembrane</keyword>
<name>A0A4R3QHU5_RHISU</name>
<evidence type="ECO:0000256" key="1">
    <source>
        <dbReference type="ARBA" id="ARBA00004651"/>
    </source>
</evidence>
<dbReference type="Proteomes" id="UP000294576">
    <property type="component" value="Unassembled WGS sequence"/>
</dbReference>
<evidence type="ECO:0000259" key="8">
    <source>
        <dbReference type="PROSITE" id="PS50850"/>
    </source>
</evidence>
<keyword evidence="2" id="KW-0813">Transport</keyword>
<feature type="transmembrane region" description="Helical" evidence="7">
    <location>
        <begin position="247"/>
        <end position="265"/>
    </location>
</feature>
<accession>A0A4R3QHU5</accession>
<evidence type="ECO:0000313" key="9">
    <source>
        <dbReference type="EMBL" id="TCU20604.1"/>
    </source>
</evidence>
<feature type="transmembrane region" description="Helical" evidence="7">
    <location>
        <begin position="48"/>
        <end position="72"/>
    </location>
</feature>
<proteinExistence type="predicted"/>
<evidence type="ECO:0000256" key="6">
    <source>
        <dbReference type="ARBA" id="ARBA00023136"/>
    </source>
</evidence>
<dbReference type="InterPro" id="IPR005829">
    <property type="entry name" value="Sugar_transporter_CS"/>
</dbReference>
<dbReference type="InterPro" id="IPR036259">
    <property type="entry name" value="MFS_trans_sf"/>
</dbReference>
<reference evidence="9 10" key="1">
    <citation type="submission" date="2019-03" db="EMBL/GenBank/DDBJ databases">
        <title>Genomic Encyclopedia of Type Strains, Phase IV (KMG-V): Genome sequencing to study the core and pangenomes of soil and plant-associated prokaryotes.</title>
        <authorList>
            <person name="Whitman W."/>
        </authorList>
    </citation>
    <scope>NUCLEOTIDE SEQUENCE [LARGE SCALE GENOMIC DNA]</scope>
    <source>
        <strain evidence="9 10">Hc14</strain>
    </source>
</reference>
<protein>
    <submittedName>
        <fullName evidence="9">Putative MFS family arabinose efflux permease</fullName>
    </submittedName>
</protein>
<dbReference type="PROSITE" id="PS00217">
    <property type="entry name" value="SUGAR_TRANSPORT_2"/>
    <property type="match status" value="1"/>
</dbReference>
<keyword evidence="6 7" id="KW-0472">Membrane</keyword>
<evidence type="ECO:0000256" key="7">
    <source>
        <dbReference type="SAM" id="Phobius"/>
    </source>
</evidence>
<dbReference type="InterPro" id="IPR005828">
    <property type="entry name" value="MFS_sugar_transport-like"/>
</dbReference>
<comment type="caution">
    <text evidence="9">The sequence shown here is derived from an EMBL/GenBank/DDBJ whole genome shotgun (WGS) entry which is preliminary data.</text>
</comment>
<feature type="transmembrane region" description="Helical" evidence="7">
    <location>
        <begin position="315"/>
        <end position="334"/>
    </location>
</feature>
<comment type="subcellular location">
    <subcellularLocation>
        <location evidence="1">Cell membrane</location>
        <topology evidence="1">Multi-pass membrane protein</topology>
    </subcellularLocation>
</comment>
<dbReference type="SUPFAM" id="SSF103473">
    <property type="entry name" value="MFS general substrate transporter"/>
    <property type="match status" value="1"/>
</dbReference>
<feature type="transmembrane region" description="Helical" evidence="7">
    <location>
        <begin position="158"/>
        <end position="180"/>
    </location>
</feature>
<feature type="transmembrane region" description="Helical" evidence="7">
    <location>
        <begin position="285"/>
        <end position="303"/>
    </location>
</feature>
<evidence type="ECO:0000313" key="10">
    <source>
        <dbReference type="Proteomes" id="UP000294576"/>
    </source>
</evidence>
<feature type="transmembrane region" description="Helical" evidence="7">
    <location>
        <begin position="192"/>
        <end position="213"/>
    </location>
</feature>
<feature type="transmembrane region" description="Helical" evidence="7">
    <location>
        <begin position="20"/>
        <end position="42"/>
    </location>
</feature>
<evidence type="ECO:0000256" key="2">
    <source>
        <dbReference type="ARBA" id="ARBA00022448"/>
    </source>
</evidence>
<evidence type="ECO:0000256" key="3">
    <source>
        <dbReference type="ARBA" id="ARBA00022475"/>
    </source>
</evidence>
<dbReference type="AlphaFoldDB" id="A0A4R3QHU5"/>
<feature type="transmembrane region" description="Helical" evidence="7">
    <location>
        <begin position="492"/>
        <end position="517"/>
    </location>
</feature>
<dbReference type="GO" id="GO:0005886">
    <property type="term" value="C:plasma membrane"/>
    <property type="evidence" value="ECO:0007669"/>
    <property type="project" value="UniProtKB-SubCell"/>
</dbReference>
<dbReference type="Gene3D" id="1.20.1250.20">
    <property type="entry name" value="MFS general substrate transporter like domains"/>
    <property type="match status" value="2"/>
</dbReference>
<dbReference type="Pfam" id="PF07690">
    <property type="entry name" value="MFS_1"/>
    <property type="match status" value="1"/>
</dbReference>
<feature type="transmembrane region" description="Helical" evidence="7">
    <location>
        <begin position="523"/>
        <end position="541"/>
    </location>
</feature>
<feature type="domain" description="Major facilitator superfamily (MFS) profile" evidence="8">
    <location>
        <begin position="20"/>
        <end position="545"/>
    </location>
</feature>
<dbReference type="GO" id="GO:0022857">
    <property type="term" value="F:transmembrane transporter activity"/>
    <property type="evidence" value="ECO:0007669"/>
    <property type="project" value="InterPro"/>
</dbReference>
<feature type="transmembrane region" description="Helical" evidence="7">
    <location>
        <begin position="450"/>
        <end position="471"/>
    </location>
</feature>
<gene>
    <name evidence="9" type="ORF">EV132_101671</name>
</gene>
<evidence type="ECO:0000256" key="5">
    <source>
        <dbReference type="ARBA" id="ARBA00022989"/>
    </source>
</evidence>
<dbReference type="PANTHER" id="PTHR43045">
    <property type="entry name" value="SHIKIMATE TRANSPORTER"/>
    <property type="match status" value="1"/>
</dbReference>
<dbReference type="InterPro" id="IPR011701">
    <property type="entry name" value="MFS"/>
</dbReference>
<sequence length="552" mass="58943">MTHVETMPRTEGISSRDRRVILAASLGTVFEFYDFFLIGLVATEIAKAFFSGVNPTAGFIFTLLGFAAGFMLRPFGAIVFGRLGDLVGRKYTFLVTIVLMGGSTFLIGLLPAYATIGVAAPILFVTMRMLQGLALGGEFGGAMVYVAEHAPADKRATYTAYIIMTAAIGFLLAVAMIIPLRLALGPDAFTLWGWRVPFLISIVLLGVSLWIRLKLDESPEFKRMKAEGKASKSPLAETFGTWKNVRVIIIAALCILPAQAVIWYTGQFYTLFFLTKVLKVENLSANLMLITATVLTAPLYVIFGRLSDRIGRKPVYVAGYLIAAIVTIPAFQGLTHFANPALEAAQSRAPITIVADPRDCSFQFNPLGTAKFTTSCDVGIGAVTGLGLNYRSEDAAAGARAAVRVGDRTISSYPADAADAAAQKTRLDTELKQALTDAGYPLGNADPGAINAPAIVALLCVLLALGAMVFAPTTTSLLEMFPSRIRYTAMSFPYHLSAAWFGGFLPATAFAIVAATGNVYSGLYYPVGIAAACMVLSLIFARETRGTDISKG</sequence>
<keyword evidence="3" id="KW-1003">Cell membrane</keyword>
<organism evidence="9 10">
    <name type="scientific">Rhizobium sullae</name>
    <name type="common">Rhizobium hedysari</name>
    <dbReference type="NCBI Taxonomy" id="50338"/>
    <lineage>
        <taxon>Bacteria</taxon>
        <taxon>Pseudomonadati</taxon>
        <taxon>Pseudomonadota</taxon>
        <taxon>Alphaproteobacteria</taxon>
        <taxon>Hyphomicrobiales</taxon>
        <taxon>Rhizobiaceae</taxon>
        <taxon>Rhizobium/Agrobacterium group</taxon>
        <taxon>Rhizobium</taxon>
    </lineage>
</organism>
<feature type="transmembrane region" description="Helical" evidence="7">
    <location>
        <begin position="122"/>
        <end position="146"/>
    </location>
</feature>